<dbReference type="PIRSF" id="PIRSF005096">
    <property type="entry name" value="GALM"/>
    <property type="match status" value="1"/>
</dbReference>
<dbReference type="Proteomes" id="UP001500403">
    <property type="component" value="Unassembled WGS sequence"/>
</dbReference>
<organism evidence="7 8">
    <name type="scientific">Streptomyces enissocaesilis</name>
    <dbReference type="NCBI Taxonomy" id="332589"/>
    <lineage>
        <taxon>Bacteria</taxon>
        <taxon>Bacillati</taxon>
        <taxon>Actinomycetota</taxon>
        <taxon>Actinomycetes</taxon>
        <taxon>Kitasatosporales</taxon>
        <taxon>Streptomycetaceae</taxon>
        <taxon>Streptomyces</taxon>
        <taxon>Streptomyces rochei group</taxon>
    </lineage>
</organism>
<dbReference type="EC" id="5.1.3.3" evidence="5"/>
<dbReference type="PANTHER" id="PTHR10091:SF0">
    <property type="entry name" value="GALACTOSE MUTAROTASE"/>
    <property type="match status" value="1"/>
</dbReference>
<keyword evidence="8" id="KW-1185">Reference proteome</keyword>
<dbReference type="CDD" id="cd09019">
    <property type="entry name" value="galactose_mutarotase_like"/>
    <property type="match status" value="1"/>
</dbReference>
<feature type="region of interest" description="Disordered" evidence="6">
    <location>
        <begin position="335"/>
        <end position="372"/>
    </location>
</feature>
<protein>
    <recommendedName>
        <fullName evidence="5">Aldose 1-epimerase</fullName>
        <ecNumber evidence="5">5.1.3.3</ecNumber>
    </recommendedName>
</protein>
<evidence type="ECO:0000256" key="5">
    <source>
        <dbReference type="PIRNR" id="PIRNR005096"/>
    </source>
</evidence>
<reference evidence="8" key="1">
    <citation type="journal article" date="2019" name="Int. J. Syst. Evol. Microbiol.">
        <title>The Global Catalogue of Microorganisms (GCM) 10K type strain sequencing project: providing services to taxonomists for standard genome sequencing and annotation.</title>
        <authorList>
            <consortium name="The Broad Institute Genomics Platform"/>
            <consortium name="The Broad Institute Genome Sequencing Center for Infectious Disease"/>
            <person name="Wu L."/>
            <person name="Ma J."/>
        </authorList>
    </citation>
    <scope>NUCLEOTIDE SEQUENCE [LARGE SCALE GENOMIC DNA]</scope>
    <source>
        <strain evidence="8">JCM 9088</strain>
    </source>
</reference>
<dbReference type="InterPro" id="IPR011013">
    <property type="entry name" value="Gal_mutarotase_sf_dom"/>
</dbReference>
<evidence type="ECO:0000313" key="7">
    <source>
        <dbReference type="EMBL" id="GAA2942379.1"/>
    </source>
</evidence>
<dbReference type="PANTHER" id="PTHR10091">
    <property type="entry name" value="ALDOSE-1-EPIMERASE"/>
    <property type="match status" value="1"/>
</dbReference>
<comment type="pathway">
    <text evidence="1 5">Carbohydrate metabolism; hexose metabolism.</text>
</comment>
<dbReference type="RefSeq" id="WP_344495145.1">
    <property type="nucleotide sequence ID" value="NZ_BAAAUD010000031.1"/>
</dbReference>
<accession>A0ABP6JRF0</accession>
<dbReference type="Pfam" id="PF01263">
    <property type="entry name" value="Aldose_epim"/>
    <property type="match status" value="1"/>
</dbReference>
<evidence type="ECO:0000256" key="6">
    <source>
        <dbReference type="SAM" id="MobiDB-lite"/>
    </source>
</evidence>
<keyword evidence="4 5" id="KW-0119">Carbohydrate metabolism</keyword>
<dbReference type="InterPro" id="IPR047215">
    <property type="entry name" value="Galactose_mutarotase-like"/>
</dbReference>
<evidence type="ECO:0000256" key="2">
    <source>
        <dbReference type="ARBA" id="ARBA00006206"/>
    </source>
</evidence>
<dbReference type="EMBL" id="BAAAUD010000031">
    <property type="protein sequence ID" value="GAA2942379.1"/>
    <property type="molecule type" value="Genomic_DNA"/>
</dbReference>
<evidence type="ECO:0000256" key="3">
    <source>
        <dbReference type="ARBA" id="ARBA00023235"/>
    </source>
</evidence>
<sequence length="372" mass="39669">MPRPTAHREPFGTVPGDPDTTVDLWTLDPGTGVRAEVLTYGGILHNLTVPDTEGAGASVVRSLATLDDYTGKHPYFGALVGRYANRIAHGRFTLDGTTYRIPANDRGHALHGGPDGFHTRVWEAAAHSTADAAVLRLTLHSPDGDMGFPGALDVTVTYTLDTSGTLALAYTATTDRPTVVNLTHHAYFDLAADGDILGHTLEVDADAYLPVDEDGIPQGPAADVRGTPFDLTSPHVIGERIGLPDGQLRSAGGFDHCWILRDPDPDPEPGPAPGSGPALRRAARLTAPGATRVMEVWTTEPGIQVYTANQLDGSFADAAGRRHERHAAVCLETQHLPDSPNRPGHPTTVLRPGETARSRTELRFPHLAPPRP</sequence>
<gene>
    <name evidence="7" type="ORF">GCM10010446_29520</name>
</gene>
<dbReference type="InterPro" id="IPR014718">
    <property type="entry name" value="GH-type_carb-bd"/>
</dbReference>
<proteinExistence type="inferred from homology"/>
<comment type="catalytic activity">
    <reaction evidence="5">
        <text>alpha-D-glucose = beta-D-glucose</text>
        <dbReference type="Rhea" id="RHEA:10264"/>
        <dbReference type="ChEBI" id="CHEBI:15903"/>
        <dbReference type="ChEBI" id="CHEBI:17925"/>
        <dbReference type="EC" id="5.1.3.3"/>
    </reaction>
</comment>
<feature type="compositionally biased region" description="Basic and acidic residues" evidence="6">
    <location>
        <begin position="354"/>
        <end position="364"/>
    </location>
</feature>
<dbReference type="NCBIfam" id="NF008277">
    <property type="entry name" value="PRK11055.1"/>
    <property type="match status" value="1"/>
</dbReference>
<dbReference type="InterPro" id="IPR008183">
    <property type="entry name" value="Aldose_1/G6P_1-epimerase"/>
</dbReference>
<dbReference type="InterPro" id="IPR015443">
    <property type="entry name" value="Aldose_1-epimerase"/>
</dbReference>
<evidence type="ECO:0000256" key="1">
    <source>
        <dbReference type="ARBA" id="ARBA00005028"/>
    </source>
</evidence>
<comment type="caution">
    <text evidence="7">The sequence shown here is derived from an EMBL/GenBank/DDBJ whole genome shotgun (WGS) entry which is preliminary data.</text>
</comment>
<evidence type="ECO:0000256" key="4">
    <source>
        <dbReference type="ARBA" id="ARBA00023277"/>
    </source>
</evidence>
<evidence type="ECO:0000313" key="8">
    <source>
        <dbReference type="Proteomes" id="UP001500403"/>
    </source>
</evidence>
<dbReference type="SUPFAM" id="SSF74650">
    <property type="entry name" value="Galactose mutarotase-like"/>
    <property type="match status" value="1"/>
</dbReference>
<keyword evidence="3 5" id="KW-0413">Isomerase</keyword>
<dbReference type="Gene3D" id="2.70.98.10">
    <property type="match status" value="1"/>
</dbReference>
<comment type="similarity">
    <text evidence="2 5">Belongs to the aldose epimerase family.</text>
</comment>
<name>A0ABP6JRF0_9ACTN</name>